<name>A0A268ETW5_9BACL</name>
<dbReference type="PANTHER" id="PTHR11786">
    <property type="entry name" value="N-HYDROXYARYLAMINE O-ACETYLTRANSFERASE"/>
    <property type="match status" value="1"/>
</dbReference>
<evidence type="ECO:0000313" key="4">
    <source>
        <dbReference type="Proteomes" id="UP000215596"/>
    </source>
</evidence>
<reference evidence="3 4" key="1">
    <citation type="submission" date="2017-07" db="EMBL/GenBank/DDBJ databases">
        <title>Isolation and whole genome analysis of endospore-forming bacteria from heroin.</title>
        <authorList>
            <person name="Kalinowski J."/>
            <person name="Ahrens B."/>
            <person name="Al-Dilaimi A."/>
            <person name="Winkler A."/>
            <person name="Wibberg D."/>
            <person name="Schleenbecker U."/>
            <person name="Ruckert C."/>
            <person name="Wolfel R."/>
            <person name="Grass G."/>
        </authorList>
    </citation>
    <scope>NUCLEOTIDE SEQUENCE [LARGE SCALE GENOMIC DNA]</scope>
    <source>
        <strain evidence="3 4">7537-G1</strain>
    </source>
</reference>
<gene>
    <name evidence="3" type="ORF">CHH67_11610</name>
</gene>
<dbReference type="InterPro" id="IPR001447">
    <property type="entry name" value="Arylamine_N-AcTrfase"/>
</dbReference>
<dbReference type="GO" id="GO:0016407">
    <property type="term" value="F:acetyltransferase activity"/>
    <property type="evidence" value="ECO:0007669"/>
    <property type="project" value="InterPro"/>
</dbReference>
<evidence type="ECO:0000256" key="1">
    <source>
        <dbReference type="ARBA" id="ARBA00006547"/>
    </source>
</evidence>
<organism evidence="3 4">
    <name type="scientific">Paenibacillus campinasensis</name>
    <dbReference type="NCBI Taxonomy" id="66347"/>
    <lineage>
        <taxon>Bacteria</taxon>
        <taxon>Bacillati</taxon>
        <taxon>Bacillota</taxon>
        <taxon>Bacilli</taxon>
        <taxon>Bacillales</taxon>
        <taxon>Paenibacillaceae</taxon>
        <taxon>Paenibacillus</taxon>
    </lineage>
</organism>
<keyword evidence="3" id="KW-0808">Transferase</keyword>
<dbReference type="Gene3D" id="2.40.128.150">
    <property type="entry name" value="Cysteine proteinases"/>
    <property type="match status" value="1"/>
</dbReference>
<dbReference type="EMBL" id="NPBY01000036">
    <property type="protein sequence ID" value="PAD76562.1"/>
    <property type="molecule type" value="Genomic_DNA"/>
</dbReference>
<dbReference type="OrthoDB" id="7181050at2"/>
<evidence type="ECO:0000256" key="2">
    <source>
        <dbReference type="RuleBase" id="RU003452"/>
    </source>
</evidence>
<dbReference type="Gene3D" id="3.30.2140.10">
    <property type="entry name" value="Arylamine N-acetyltransferase"/>
    <property type="match status" value="1"/>
</dbReference>
<comment type="caution">
    <text evidence="3">The sequence shown here is derived from an EMBL/GenBank/DDBJ whole genome shotgun (WGS) entry which is preliminary data.</text>
</comment>
<dbReference type="Proteomes" id="UP000215596">
    <property type="component" value="Unassembled WGS sequence"/>
</dbReference>
<sequence>MIHTSEQCDVAAYLNRIGYEGPLEPTLEVLKELQRLHVHAVPYENLDILAGIPLSLSVPELYHKIVTAGRGGYCFELNALFGWLLEQAGYEVTNYFGRFWKDEPVTPAKRRHHILHVVIDGKRYITDVGVGGAGPREPLELIEDAPQTQGDECYRLSKSAAYGWMLYEQKGEDWNPVFSFTEEPNLTEDFLTTSYWCEHAPDSPFNKTARVSIRTAEGRNTIDDREFRIYTKQGVHVFHPSSKQEYTEALARYFGIRLTGELPWLE</sequence>
<dbReference type="SUPFAM" id="SSF54001">
    <property type="entry name" value="Cysteine proteinases"/>
    <property type="match status" value="1"/>
</dbReference>
<dbReference type="AlphaFoldDB" id="A0A268ETW5"/>
<dbReference type="InterPro" id="IPR038765">
    <property type="entry name" value="Papain-like_cys_pep_sf"/>
</dbReference>
<proteinExistence type="inferred from homology"/>
<dbReference type="RefSeq" id="WP_095265353.1">
    <property type="nucleotide sequence ID" value="NZ_NPBY01000036.1"/>
</dbReference>
<dbReference type="Pfam" id="PF00797">
    <property type="entry name" value="Acetyltransf_2"/>
    <property type="match status" value="1"/>
</dbReference>
<protein>
    <submittedName>
        <fullName evidence="3">Acetyltransferase</fullName>
    </submittedName>
</protein>
<dbReference type="PRINTS" id="PR01543">
    <property type="entry name" value="ANATRNSFRASE"/>
</dbReference>
<accession>A0A268ETW5</accession>
<evidence type="ECO:0000313" key="3">
    <source>
        <dbReference type="EMBL" id="PAD76562.1"/>
    </source>
</evidence>
<comment type="similarity">
    <text evidence="1 2">Belongs to the arylamine N-acetyltransferase family.</text>
</comment>
<dbReference type="PANTHER" id="PTHR11786:SF0">
    <property type="entry name" value="ARYLAMINE N-ACETYLTRANSFERASE 4-RELATED"/>
    <property type="match status" value="1"/>
</dbReference>